<protein>
    <submittedName>
        <fullName evidence="1">GL13264</fullName>
    </submittedName>
</protein>
<sequence length="70" mass="8212">FQRKRCEVKDILSSLVLFPLALREELLRQEKLEQLNYKFEKKSGAARGLPQGDDPRCCPIRGICVRWMPH</sequence>
<dbReference type="Proteomes" id="UP000008744">
    <property type="component" value="Unassembled WGS sequence"/>
</dbReference>
<gene>
    <name evidence="1" type="primary">Dper\GL13264</name>
    <name evidence="1" type="ORF">Dper_GL13264</name>
</gene>
<feature type="non-terminal residue" evidence="1">
    <location>
        <position position="1"/>
    </location>
</feature>
<dbReference type="EMBL" id="CH479217">
    <property type="protein sequence ID" value="EDW33696.1"/>
    <property type="molecule type" value="Genomic_DNA"/>
</dbReference>
<accession>B4H790</accession>
<evidence type="ECO:0000313" key="1">
    <source>
        <dbReference type="EMBL" id="EDW33696.1"/>
    </source>
</evidence>
<organism evidence="2">
    <name type="scientific">Drosophila persimilis</name>
    <name type="common">Fruit fly</name>
    <dbReference type="NCBI Taxonomy" id="7234"/>
    <lineage>
        <taxon>Eukaryota</taxon>
        <taxon>Metazoa</taxon>
        <taxon>Ecdysozoa</taxon>
        <taxon>Arthropoda</taxon>
        <taxon>Hexapoda</taxon>
        <taxon>Insecta</taxon>
        <taxon>Pterygota</taxon>
        <taxon>Neoptera</taxon>
        <taxon>Endopterygota</taxon>
        <taxon>Diptera</taxon>
        <taxon>Brachycera</taxon>
        <taxon>Muscomorpha</taxon>
        <taxon>Ephydroidea</taxon>
        <taxon>Drosophilidae</taxon>
        <taxon>Drosophila</taxon>
        <taxon>Sophophora</taxon>
    </lineage>
</organism>
<reference evidence="1 2" key="1">
    <citation type="journal article" date="2007" name="Nature">
        <title>Evolution of genes and genomes on the Drosophila phylogeny.</title>
        <authorList>
            <consortium name="Drosophila 12 Genomes Consortium"/>
            <person name="Clark A.G."/>
            <person name="Eisen M.B."/>
            <person name="Smith D.R."/>
            <person name="Bergman C.M."/>
            <person name="Oliver B."/>
            <person name="Markow T.A."/>
            <person name="Kaufman T.C."/>
            <person name="Kellis M."/>
            <person name="Gelbart W."/>
            <person name="Iyer V.N."/>
            <person name="Pollard D.A."/>
            <person name="Sackton T.B."/>
            <person name="Larracuente A.M."/>
            <person name="Singh N.D."/>
            <person name="Abad J.P."/>
            <person name="Abt D.N."/>
            <person name="Adryan B."/>
            <person name="Aguade M."/>
            <person name="Akashi H."/>
            <person name="Anderson W.W."/>
            <person name="Aquadro C.F."/>
            <person name="Ardell D.H."/>
            <person name="Arguello R."/>
            <person name="Artieri C.G."/>
            <person name="Barbash D.A."/>
            <person name="Barker D."/>
            <person name="Barsanti P."/>
            <person name="Batterham P."/>
            <person name="Batzoglou S."/>
            <person name="Begun D."/>
            <person name="Bhutkar A."/>
            <person name="Blanco E."/>
            <person name="Bosak S.A."/>
            <person name="Bradley R.K."/>
            <person name="Brand A.D."/>
            <person name="Brent M.R."/>
            <person name="Brooks A.N."/>
            <person name="Brown R.H."/>
            <person name="Butlin R.K."/>
            <person name="Caggese C."/>
            <person name="Calvi B.R."/>
            <person name="Bernardo de Carvalho A."/>
            <person name="Caspi A."/>
            <person name="Castrezana S."/>
            <person name="Celniker S.E."/>
            <person name="Chang J.L."/>
            <person name="Chapple C."/>
            <person name="Chatterji S."/>
            <person name="Chinwalla A."/>
            <person name="Civetta A."/>
            <person name="Clifton S.W."/>
            <person name="Comeron J.M."/>
            <person name="Costello J.C."/>
            <person name="Coyne J.A."/>
            <person name="Daub J."/>
            <person name="David R.G."/>
            <person name="Delcher A.L."/>
            <person name="Delehaunty K."/>
            <person name="Do C.B."/>
            <person name="Ebling H."/>
            <person name="Edwards K."/>
            <person name="Eickbush T."/>
            <person name="Evans J.D."/>
            <person name="Filipski A."/>
            <person name="Findeiss S."/>
            <person name="Freyhult E."/>
            <person name="Fulton L."/>
            <person name="Fulton R."/>
            <person name="Garcia A.C."/>
            <person name="Gardiner A."/>
            <person name="Garfield D.A."/>
            <person name="Garvin B.E."/>
            <person name="Gibson G."/>
            <person name="Gilbert D."/>
            <person name="Gnerre S."/>
            <person name="Godfrey J."/>
            <person name="Good R."/>
            <person name="Gotea V."/>
            <person name="Gravely B."/>
            <person name="Greenberg A.J."/>
            <person name="Griffiths-Jones S."/>
            <person name="Gross S."/>
            <person name="Guigo R."/>
            <person name="Gustafson E.A."/>
            <person name="Haerty W."/>
            <person name="Hahn M.W."/>
            <person name="Halligan D.L."/>
            <person name="Halpern A.L."/>
            <person name="Halter G.M."/>
            <person name="Han M.V."/>
            <person name="Heger A."/>
            <person name="Hillier L."/>
            <person name="Hinrichs A.S."/>
            <person name="Holmes I."/>
            <person name="Hoskins R.A."/>
            <person name="Hubisz M.J."/>
            <person name="Hultmark D."/>
            <person name="Huntley M.A."/>
            <person name="Jaffe D.B."/>
            <person name="Jagadeeshan S."/>
            <person name="Jeck W.R."/>
            <person name="Johnson J."/>
            <person name="Jones C.D."/>
            <person name="Jordan W.C."/>
            <person name="Karpen G.H."/>
            <person name="Kataoka E."/>
            <person name="Keightley P.D."/>
            <person name="Kheradpour P."/>
            <person name="Kirkness E.F."/>
            <person name="Koerich L.B."/>
            <person name="Kristiansen K."/>
            <person name="Kudrna D."/>
            <person name="Kulathinal R.J."/>
            <person name="Kumar S."/>
            <person name="Kwok R."/>
            <person name="Lander E."/>
            <person name="Langley C.H."/>
            <person name="Lapoint R."/>
            <person name="Lazzaro B.P."/>
            <person name="Lee S.J."/>
            <person name="Levesque L."/>
            <person name="Li R."/>
            <person name="Lin C.F."/>
            <person name="Lin M.F."/>
            <person name="Lindblad-Toh K."/>
            <person name="Llopart A."/>
            <person name="Long M."/>
            <person name="Low L."/>
            <person name="Lozovsky E."/>
            <person name="Lu J."/>
            <person name="Luo M."/>
            <person name="Machado C.A."/>
            <person name="Makalowski W."/>
            <person name="Marzo M."/>
            <person name="Matsuda M."/>
            <person name="Matzkin L."/>
            <person name="McAllister B."/>
            <person name="McBride C.S."/>
            <person name="McKernan B."/>
            <person name="McKernan K."/>
            <person name="Mendez-Lago M."/>
            <person name="Minx P."/>
            <person name="Mollenhauer M.U."/>
            <person name="Montooth K."/>
            <person name="Mount S.M."/>
            <person name="Mu X."/>
            <person name="Myers E."/>
            <person name="Negre B."/>
            <person name="Newfeld S."/>
            <person name="Nielsen R."/>
            <person name="Noor M.A."/>
            <person name="O'Grady P."/>
            <person name="Pachter L."/>
            <person name="Papaceit M."/>
            <person name="Parisi M.J."/>
            <person name="Parisi M."/>
            <person name="Parts L."/>
            <person name="Pedersen J.S."/>
            <person name="Pesole G."/>
            <person name="Phillippy A.M."/>
            <person name="Ponting C.P."/>
            <person name="Pop M."/>
            <person name="Porcelli D."/>
            <person name="Powell J.R."/>
            <person name="Prohaska S."/>
            <person name="Pruitt K."/>
            <person name="Puig M."/>
            <person name="Quesneville H."/>
            <person name="Ram K.R."/>
            <person name="Rand D."/>
            <person name="Rasmussen M.D."/>
            <person name="Reed L.K."/>
            <person name="Reenan R."/>
            <person name="Reily A."/>
            <person name="Remington K.A."/>
            <person name="Rieger T.T."/>
            <person name="Ritchie M.G."/>
            <person name="Robin C."/>
            <person name="Rogers Y.H."/>
            <person name="Rohde C."/>
            <person name="Rozas J."/>
            <person name="Rubenfield M.J."/>
            <person name="Ruiz A."/>
            <person name="Russo S."/>
            <person name="Salzberg S.L."/>
            <person name="Sanchez-Gracia A."/>
            <person name="Saranga D.J."/>
            <person name="Sato H."/>
            <person name="Schaeffer S.W."/>
            <person name="Schatz M.C."/>
            <person name="Schlenke T."/>
            <person name="Schwartz R."/>
            <person name="Segarra C."/>
            <person name="Singh R.S."/>
            <person name="Sirot L."/>
            <person name="Sirota M."/>
            <person name="Sisneros N.B."/>
            <person name="Smith C.D."/>
            <person name="Smith T.F."/>
            <person name="Spieth J."/>
            <person name="Stage D.E."/>
            <person name="Stark A."/>
            <person name="Stephan W."/>
            <person name="Strausberg R.L."/>
            <person name="Strempel S."/>
            <person name="Sturgill D."/>
            <person name="Sutton G."/>
            <person name="Sutton G.G."/>
            <person name="Tao W."/>
            <person name="Teichmann S."/>
            <person name="Tobari Y.N."/>
            <person name="Tomimura Y."/>
            <person name="Tsolas J.M."/>
            <person name="Valente V.L."/>
            <person name="Venter E."/>
            <person name="Venter J.C."/>
            <person name="Vicario S."/>
            <person name="Vieira F.G."/>
            <person name="Vilella A.J."/>
            <person name="Villasante A."/>
            <person name="Walenz B."/>
            <person name="Wang J."/>
            <person name="Wasserman M."/>
            <person name="Watts T."/>
            <person name="Wilson D."/>
            <person name="Wilson R.K."/>
            <person name="Wing R.A."/>
            <person name="Wolfner M.F."/>
            <person name="Wong A."/>
            <person name="Wong G.K."/>
            <person name="Wu C.I."/>
            <person name="Wu G."/>
            <person name="Yamamoto D."/>
            <person name="Yang H.P."/>
            <person name="Yang S.P."/>
            <person name="Yorke J.A."/>
            <person name="Yoshida K."/>
            <person name="Zdobnov E."/>
            <person name="Zhang P."/>
            <person name="Zhang Y."/>
            <person name="Zimin A.V."/>
            <person name="Baldwin J."/>
            <person name="Abdouelleil A."/>
            <person name="Abdulkadir J."/>
            <person name="Abebe A."/>
            <person name="Abera B."/>
            <person name="Abreu J."/>
            <person name="Acer S.C."/>
            <person name="Aftuck L."/>
            <person name="Alexander A."/>
            <person name="An P."/>
            <person name="Anderson E."/>
            <person name="Anderson S."/>
            <person name="Arachi H."/>
            <person name="Azer M."/>
            <person name="Bachantsang P."/>
            <person name="Barry A."/>
            <person name="Bayul T."/>
            <person name="Berlin A."/>
            <person name="Bessette D."/>
            <person name="Bloom T."/>
            <person name="Blye J."/>
            <person name="Boguslavskiy L."/>
            <person name="Bonnet C."/>
            <person name="Boukhgalter B."/>
            <person name="Bourzgui I."/>
            <person name="Brown A."/>
            <person name="Cahill P."/>
            <person name="Channer S."/>
            <person name="Cheshatsang Y."/>
            <person name="Chuda L."/>
            <person name="Citroen M."/>
            <person name="Collymore A."/>
            <person name="Cooke P."/>
            <person name="Costello M."/>
            <person name="D'Aco K."/>
            <person name="Daza R."/>
            <person name="De Haan G."/>
            <person name="DeGray S."/>
            <person name="DeMaso C."/>
            <person name="Dhargay N."/>
            <person name="Dooley K."/>
            <person name="Dooley E."/>
            <person name="Doricent M."/>
            <person name="Dorje P."/>
            <person name="Dorjee K."/>
            <person name="Dupes A."/>
            <person name="Elong R."/>
            <person name="Falk J."/>
            <person name="Farina A."/>
            <person name="Faro S."/>
            <person name="Ferguson D."/>
            <person name="Fisher S."/>
            <person name="Foley C.D."/>
            <person name="Franke A."/>
            <person name="Friedrich D."/>
            <person name="Gadbois L."/>
            <person name="Gearin G."/>
            <person name="Gearin C.R."/>
            <person name="Giannoukos G."/>
            <person name="Goode T."/>
            <person name="Graham J."/>
            <person name="Grandbois E."/>
            <person name="Grewal S."/>
            <person name="Gyaltsen K."/>
            <person name="Hafez N."/>
            <person name="Hagos B."/>
            <person name="Hall J."/>
            <person name="Henson C."/>
            <person name="Hollinger A."/>
            <person name="Honan T."/>
            <person name="Huard M.D."/>
            <person name="Hughes L."/>
            <person name="Hurhula B."/>
            <person name="Husby M.E."/>
            <person name="Kamat A."/>
            <person name="Kanga B."/>
            <person name="Kashin S."/>
            <person name="Khazanovich D."/>
            <person name="Kisner P."/>
            <person name="Lance K."/>
            <person name="Lara M."/>
            <person name="Lee W."/>
            <person name="Lennon N."/>
            <person name="Letendre F."/>
            <person name="LeVine R."/>
            <person name="Lipovsky A."/>
            <person name="Liu X."/>
            <person name="Liu J."/>
            <person name="Liu S."/>
            <person name="Lokyitsang T."/>
            <person name="Lokyitsang Y."/>
            <person name="Lubonja R."/>
            <person name="Lui A."/>
            <person name="MacDonald P."/>
            <person name="Magnisalis V."/>
            <person name="Maru K."/>
            <person name="Matthews C."/>
            <person name="McCusker W."/>
            <person name="McDonough S."/>
            <person name="Mehta T."/>
            <person name="Meldrim J."/>
            <person name="Meneus L."/>
            <person name="Mihai O."/>
            <person name="Mihalev A."/>
            <person name="Mihova T."/>
            <person name="Mittelman R."/>
            <person name="Mlenga V."/>
            <person name="Montmayeur A."/>
            <person name="Mulrain L."/>
            <person name="Navidi A."/>
            <person name="Naylor J."/>
            <person name="Negash T."/>
            <person name="Nguyen T."/>
            <person name="Nguyen N."/>
            <person name="Nicol R."/>
            <person name="Norbu C."/>
            <person name="Norbu N."/>
            <person name="Novod N."/>
            <person name="O'Neill B."/>
            <person name="Osman S."/>
            <person name="Markiewicz E."/>
            <person name="Oyono O.L."/>
            <person name="Patti C."/>
            <person name="Phunkhang P."/>
            <person name="Pierre F."/>
            <person name="Priest M."/>
            <person name="Raghuraman S."/>
            <person name="Rege F."/>
            <person name="Reyes R."/>
            <person name="Rise C."/>
            <person name="Rogov P."/>
            <person name="Ross K."/>
            <person name="Ryan E."/>
            <person name="Settipalli S."/>
            <person name="Shea T."/>
            <person name="Sherpa N."/>
            <person name="Shi L."/>
            <person name="Shih D."/>
            <person name="Sparrow T."/>
            <person name="Spaulding J."/>
            <person name="Stalker J."/>
            <person name="Stange-Thomann N."/>
            <person name="Stavropoulos S."/>
            <person name="Stone C."/>
            <person name="Strader C."/>
            <person name="Tesfaye S."/>
            <person name="Thomson T."/>
            <person name="Thoulutsang Y."/>
            <person name="Thoulutsang D."/>
            <person name="Topham K."/>
            <person name="Topping I."/>
            <person name="Tsamla T."/>
            <person name="Vassiliev H."/>
            <person name="Vo A."/>
            <person name="Wangchuk T."/>
            <person name="Wangdi T."/>
            <person name="Weiand M."/>
            <person name="Wilkinson J."/>
            <person name="Wilson A."/>
            <person name="Yadav S."/>
            <person name="Young G."/>
            <person name="Yu Q."/>
            <person name="Zembek L."/>
            <person name="Zhong D."/>
            <person name="Zimmer A."/>
            <person name="Zwirko Z."/>
            <person name="Jaffe D.B."/>
            <person name="Alvarez P."/>
            <person name="Brockman W."/>
            <person name="Butler J."/>
            <person name="Chin C."/>
            <person name="Gnerre S."/>
            <person name="Grabherr M."/>
            <person name="Kleber M."/>
            <person name="Mauceli E."/>
            <person name="MacCallum I."/>
        </authorList>
    </citation>
    <scope>NUCLEOTIDE SEQUENCE [LARGE SCALE GENOMIC DNA]</scope>
    <source>
        <strain evidence="2">MSH-3 / Tucson 14011-0111.49</strain>
    </source>
</reference>
<name>B4H790_DROPE</name>
<evidence type="ECO:0000313" key="2">
    <source>
        <dbReference type="Proteomes" id="UP000008744"/>
    </source>
</evidence>
<dbReference type="HOGENOM" id="CLU_2765088_0_0_1"/>
<proteinExistence type="predicted"/>
<dbReference type="AlphaFoldDB" id="B4H790"/>
<keyword evidence="2" id="KW-1185">Reference proteome</keyword>